<evidence type="ECO:0000259" key="1">
    <source>
        <dbReference type="Pfam" id="PF01408"/>
    </source>
</evidence>
<dbReference type="AlphaFoldDB" id="A0A926HPN1"/>
<dbReference type="InterPro" id="IPR052515">
    <property type="entry name" value="Gfo/Idh/MocA_Oxidoreductase"/>
</dbReference>
<dbReference type="SUPFAM" id="SSF51735">
    <property type="entry name" value="NAD(P)-binding Rossmann-fold domains"/>
    <property type="match status" value="1"/>
</dbReference>
<dbReference type="Proteomes" id="UP000623172">
    <property type="component" value="Unassembled WGS sequence"/>
</dbReference>
<protein>
    <submittedName>
        <fullName evidence="3">Gfo/Idh/MocA family oxidoreductase</fullName>
    </submittedName>
</protein>
<name>A0A926HPN1_9FIRM</name>
<proteinExistence type="predicted"/>
<dbReference type="Gene3D" id="3.40.50.720">
    <property type="entry name" value="NAD(P)-binding Rossmann-like Domain"/>
    <property type="match status" value="1"/>
</dbReference>
<gene>
    <name evidence="3" type="ORF">H8696_00680</name>
</gene>
<dbReference type="EMBL" id="JACRSR010000001">
    <property type="protein sequence ID" value="MBC8530361.1"/>
    <property type="molecule type" value="Genomic_DNA"/>
</dbReference>
<feature type="domain" description="Gfo/Idh/MocA-like oxidoreductase N-terminal" evidence="1">
    <location>
        <begin position="4"/>
        <end position="119"/>
    </location>
</feature>
<dbReference type="Pfam" id="PF01408">
    <property type="entry name" value="GFO_IDH_MocA"/>
    <property type="match status" value="1"/>
</dbReference>
<dbReference type="PANTHER" id="PTHR43249:SF1">
    <property type="entry name" value="D-GLUCOSIDE 3-DEHYDROGENASE"/>
    <property type="match status" value="1"/>
</dbReference>
<evidence type="ECO:0000313" key="3">
    <source>
        <dbReference type="EMBL" id="MBC8530361.1"/>
    </source>
</evidence>
<evidence type="ECO:0000313" key="4">
    <source>
        <dbReference type="Proteomes" id="UP000623172"/>
    </source>
</evidence>
<dbReference type="GO" id="GO:0000166">
    <property type="term" value="F:nucleotide binding"/>
    <property type="evidence" value="ECO:0007669"/>
    <property type="project" value="InterPro"/>
</dbReference>
<comment type="caution">
    <text evidence="3">The sequence shown here is derived from an EMBL/GenBank/DDBJ whole genome shotgun (WGS) entry which is preliminary data.</text>
</comment>
<dbReference type="InterPro" id="IPR000683">
    <property type="entry name" value="Gfo/Idh/MocA-like_OxRdtase_N"/>
</dbReference>
<sequence length="346" mass="39235">MSKFRAVIVGLGTIHPMHAVSIGMCDKVELVAVCDNKEDRAKAGGERYGVPYYLDYKEMIDTVKPDVVHICLPHYMHYPVAAYALKAGCNVLSEKPMTIKYEDAVDEVKIARETGKTLGIISQNRYNPGSVLIKNAITSGKLGKIYSARAFLAWDRSDEYYSKSDWKGTWDKEGGGVIIDQAIHTLDLMRWFVDDEIDWVDATIDNKAHEIIEVEDVAEGVIAYKNGIKTSFYCMNYYTFNAEVEIEMHCEKGMVHMYKDRAVIKYNNGIEESAEMPESEMIDFGKGIPQYWGVSHFKQICQYYDALEKGVQPEINGEEAIKSMRMICAIYDSGKAKKRIVFGRDI</sequence>
<organism evidence="3 4">
    <name type="scientific">Gehongia tenuis</name>
    <dbReference type="NCBI Taxonomy" id="2763655"/>
    <lineage>
        <taxon>Bacteria</taxon>
        <taxon>Bacillati</taxon>
        <taxon>Bacillota</taxon>
        <taxon>Clostridia</taxon>
        <taxon>Christensenellales</taxon>
        <taxon>Christensenellaceae</taxon>
        <taxon>Gehongia</taxon>
    </lineage>
</organism>
<reference evidence="3" key="1">
    <citation type="submission" date="2020-08" db="EMBL/GenBank/DDBJ databases">
        <title>Genome public.</title>
        <authorList>
            <person name="Liu C."/>
            <person name="Sun Q."/>
        </authorList>
    </citation>
    <scope>NUCLEOTIDE SEQUENCE</scope>
    <source>
        <strain evidence="3">NSJ-53</strain>
    </source>
</reference>
<feature type="domain" description="GFO/IDH/MocA-like oxidoreductase" evidence="2">
    <location>
        <begin position="133"/>
        <end position="255"/>
    </location>
</feature>
<evidence type="ECO:0000259" key="2">
    <source>
        <dbReference type="Pfam" id="PF22725"/>
    </source>
</evidence>
<dbReference type="InterPro" id="IPR055170">
    <property type="entry name" value="GFO_IDH_MocA-like_dom"/>
</dbReference>
<dbReference type="SUPFAM" id="SSF55347">
    <property type="entry name" value="Glyceraldehyde-3-phosphate dehydrogenase-like, C-terminal domain"/>
    <property type="match status" value="1"/>
</dbReference>
<dbReference type="Gene3D" id="3.30.360.10">
    <property type="entry name" value="Dihydrodipicolinate Reductase, domain 2"/>
    <property type="match status" value="1"/>
</dbReference>
<keyword evidence="4" id="KW-1185">Reference proteome</keyword>
<dbReference type="PANTHER" id="PTHR43249">
    <property type="entry name" value="UDP-N-ACETYL-2-AMINO-2-DEOXY-D-GLUCURONATE OXIDASE"/>
    <property type="match status" value="1"/>
</dbReference>
<dbReference type="InterPro" id="IPR036291">
    <property type="entry name" value="NAD(P)-bd_dom_sf"/>
</dbReference>
<accession>A0A926HPN1</accession>
<dbReference type="RefSeq" id="WP_249314257.1">
    <property type="nucleotide sequence ID" value="NZ_JACRSR010000001.1"/>
</dbReference>
<dbReference type="Pfam" id="PF22725">
    <property type="entry name" value="GFO_IDH_MocA_C3"/>
    <property type="match status" value="1"/>
</dbReference>